<evidence type="ECO:0000256" key="1">
    <source>
        <dbReference type="ARBA" id="ARBA00001946"/>
    </source>
</evidence>
<dbReference type="EMBL" id="CM010716">
    <property type="protein sequence ID" value="RZC52771.1"/>
    <property type="molecule type" value="Genomic_DNA"/>
</dbReference>
<dbReference type="STRING" id="3469.A0A4Y7IYI9"/>
<dbReference type="EC" id="2.5.1.87" evidence="5"/>
<keyword evidence="10 13" id="KW-1133">Transmembrane helix</keyword>
<dbReference type="InterPro" id="IPR038887">
    <property type="entry name" value="Nus1/NgBR"/>
</dbReference>
<dbReference type="Gene3D" id="3.40.1180.10">
    <property type="entry name" value="Decaprenyl diphosphate synthase-like"/>
    <property type="match status" value="1"/>
</dbReference>
<evidence type="ECO:0000256" key="11">
    <source>
        <dbReference type="ARBA" id="ARBA00023136"/>
    </source>
</evidence>
<evidence type="ECO:0000256" key="9">
    <source>
        <dbReference type="ARBA" id="ARBA00022842"/>
    </source>
</evidence>
<dbReference type="GO" id="GO:1904423">
    <property type="term" value="C:dehydrodolichyl diphosphate synthase complex"/>
    <property type="evidence" value="ECO:0007669"/>
    <property type="project" value="InterPro"/>
</dbReference>
<evidence type="ECO:0000256" key="10">
    <source>
        <dbReference type="ARBA" id="ARBA00022989"/>
    </source>
</evidence>
<comment type="pathway">
    <text evidence="3">Protein modification; protein glycosylation.</text>
</comment>
<accession>A0A4Y7IYI9</accession>
<keyword evidence="7 13" id="KW-0812">Transmembrane</keyword>
<dbReference type="GO" id="GO:0045547">
    <property type="term" value="F:ditrans,polycis-polyprenyl diphosphate synthase [(2E,6E)-farnesyl diphosphate specific] activity"/>
    <property type="evidence" value="ECO:0007669"/>
    <property type="project" value="UniProtKB-EC"/>
</dbReference>
<dbReference type="AlphaFoldDB" id="A0A4Y7IYI9"/>
<evidence type="ECO:0000313" key="15">
    <source>
        <dbReference type="Proteomes" id="UP000316621"/>
    </source>
</evidence>
<gene>
    <name evidence="14" type="ORF">C5167_021198</name>
</gene>
<evidence type="ECO:0000256" key="4">
    <source>
        <dbReference type="ARBA" id="ARBA00005432"/>
    </source>
</evidence>
<comment type="cofactor">
    <cofactor evidence="1">
        <name>Mg(2+)</name>
        <dbReference type="ChEBI" id="CHEBI:18420"/>
    </cofactor>
</comment>
<evidence type="ECO:0000256" key="3">
    <source>
        <dbReference type="ARBA" id="ARBA00004922"/>
    </source>
</evidence>
<dbReference type="OMA" id="PARCHFG"/>
<evidence type="ECO:0000256" key="6">
    <source>
        <dbReference type="ARBA" id="ARBA00022679"/>
    </source>
</evidence>
<sequence>MKSDVFLQFILCRVLANQVGRIVGSCGKIFFYPTFLLPEDVFLTAALRPLSLTPKSNWFELVNDRIARAANLLAQRSCSSIVRLQVHLCPFQETFALLLQFLWHFLHLVIIIWHVILRTTLTLHSYLISSGLLKKYRTLDLTNLRYLAIVVEDEEAYDIARIVKLLQWLSQIGVKRICLYDRAGVLKECKKVILQELDAREWENDVKRIDLDRDQMILEFASFSDGKAGIAKASSLLCSKYLKIDSSDGNQHKPTIFTESDLTEALREVGHYGPKPSLLLTYGAVRCHLGFPAWRTPYTEIVHMGPLKSMKYGALLKSIEEFTRVKQNYGA</sequence>
<comment type="subcellular location">
    <subcellularLocation>
        <location evidence="2">Endoplasmic reticulum membrane</location>
    </subcellularLocation>
</comment>
<keyword evidence="11 13" id="KW-0472">Membrane</keyword>
<keyword evidence="15" id="KW-1185">Reference proteome</keyword>
<keyword evidence="9" id="KW-0460">Magnesium</keyword>
<dbReference type="Proteomes" id="UP000316621">
    <property type="component" value="Chromosome 2"/>
</dbReference>
<dbReference type="PANTHER" id="PTHR21528:SF0">
    <property type="entry name" value="DEHYDRODOLICHYL DIPHOSPHATE SYNTHASE COMPLEX SUBUNIT NUS1"/>
    <property type="match status" value="1"/>
</dbReference>
<evidence type="ECO:0000256" key="2">
    <source>
        <dbReference type="ARBA" id="ARBA00004586"/>
    </source>
</evidence>
<name>A0A4Y7IYI9_PAPSO</name>
<evidence type="ECO:0000313" key="14">
    <source>
        <dbReference type="EMBL" id="RZC52771.1"/>
    </source>
</evidence>
<evidence type="ECO:0000256" key="13">
    <source>
        <dbReference type="SAM" id="Phobius"/>
    </source>
</evidence>
<keyword evidence="8" id="KW-0256">Endoplasmic reticulum</keyword>
<dbReference type="PANTHER" id="PTHR21528">
    <property type="entry name" value="DEHYDRODOLICHYL DIPHOSPHATE SYNTHASE COMPLEX SUBUNIT NUS1"/>
    <property type="match status" value="1"/>
</dbReference>
<dbReference type="GO" id="GO:0005789">
    <property type="term" value="C:endoplasmic reticulum membrane"/>
    <property type="evidence" value="ECO:0007669"/>
    <property type="project" value="UniProtKB-SubCell"/>
</dbReference>
<evidence type="ECO:0000256" key="5">
    <source>
        <dbReference type="ARBA" id="ARBA00012596"/>
    </source>
</evidence>
<comment type="similarity">
    <text evidence="4">Belongs to the UPP synthase family.</text>
</comment>
<reference evidence="14 15" key="1">
    <citation type="journal article" date="2018" name="Science">
        <title>The opium poppy genome and morphinan production.</title>
        <authorList>
            <person name="Guo L."/>
            <person name="Winzer T."/>
            <person name="Yang X."/>
            <person name="Li Y."/>
            <person name="Ning Z."/>
            <person name="He Z."/>
            <person name="Teodor R."/>
            <person name="Lu Y."/>
            <person name="Bowser T.A."/>
            <person name="Graham I.A."/>
            <person name="Ye K."/>
        </authorList>
    </citation>
    <scope>NUCLEOTIDE SEQUENCE [LARGE SCALE GENOMIC DNA]</scope>
    <source>
        <strain evidence="15">cv. HN1</strain>
        <tissue evidence="14">Leaves</tissue>
    </source>
</reference>
<dbReference type="SUPFAM" id="SSF64005">
    <property type="entry name" value="Undecaprenyl diphosphate synthase"/>
    <property type="match status" value="1"/>
</dbReference>
<dbReference type="Gramene" id="RZC52771">
    <property type="protein sequence ID" value="RZC52771"/>
    <property type="gene ID" value="C5167_021198"/>
</dbReference>
<comment type="catalytic activity">
    <reaction evidence="12">
        <text>n isopentenyl diphosphate + (2E,6E)-farnesyl diphosphate = a di-trans,poly-cis-polyprenyl diphosphate + n diphosphate</text>
        <dbReference type="Rhea" id="RHEA:53008"/>
        <dbReference type="Rhea" id="RHEA-COMP:19494"/>
        <dbReference type="ChEBI" id="CHEBI:33019"/>
        <dbReference type="ChEBI" id="CHEBI:128769"/>
        <dbReference type="ChEBI" id="CHEBI:136960"/>
        <dbReference type="ChEBI" id="CHEBI:175763"/>
        <dbReference type="EC" id="2.5.1.87"/>
    </reaction>
</comment>
<proteinExistence type="inferred from homology"/>
<dbReference type="InterPro" id="IPR036424">
    <property type="entry name" value="UPP_synth-like_sf"/>
</dbReference>
<keyword evidence="6" id="KW-0808">Transferase</keyword>
<dbReference type="UniPathway" id="UPA00378"/>
<organism evidence="14 15">
    <name type="scientific">Papaver somniferum</name>
    <name type="common">Opium poppy</name>
    <dbReference type="NCBI Taxonomy" id="3469"/>
    <lineage>
        <taxon>Eukaryota</taxon>
        <taxon>Viridiplantae</taxon>
        <taxon>Streptophyta</taxon>
        <taxon>Embryophyta</taxon>
        <taxon>Tracheophyta</taxon>
        <taxon>Spermatophyta</taxon>
        <taxon>Magnoliopsida</taxon>
        <taxon>Ranunculales</taxon>
        <taxon>Papaveraceae</taxon>
        <taxon>Papaveroideae</taxon>
        <taxon>Papaver</taxon>
    </lineage>
</organism>
<feature type="transmembrane region" description="Helical" evidence="13">
    <location>
        <begin position="95"/>
        <end position="117"/>
    </location>
</feature>
<protein>
    <recommendedName>
        <fullName evidence="5">ditrans,polycis-polyprenyl diphosphate synthase [(2E,6E)-farnesyldiphosphate specific]</fullName>
        <ecNumber evidence="5">2.5.1.87</ecNumber>
    </recommendedName>
</protein>
<evidence type="ECO:0000256" key="12">
    <source>
        <dbReference type="ARBA" id="ARBA00047353"/>
    </source>
</evidence>
<evidence type="ECO:0000256" key="8">
    <source>
        <dbReference type="ARBA" id="ARBA00022824"/>
    </source>
</evidence>
<evidence type="ECO:0000256" key="7">
    <source>
        <dbReference type="ARBA" id="ARBA00022692"/>
    </source>
</evidence>